<dbReference type="InterPro" id="IPR011545">
    <property type="entry name" value="DEAD/DEAH_box_helicase_dom"/>
</dbReference>
<dbReference type="Gene3D" id="3.40.50.300">
    <property type="entry name" value="P-loop containing nucleotide triphosphate hydrolases"/>
    <property type="match status" value="2"/>
</dbReference>
<evidence type="ECO:0000256" key="7">
    <source>
        <dbReference type="ARBA" id="ARBA00022844"/>
    </source>
</evidence>
<dbReference type="GO" id="GO:0003968">
    <property type="term" value="F:RNA-directed RNA polymerase activity"/>
    <property type="evidence" value="ECO:0007669"/>
    <property type="project" value="UniProtKB-KW"/>
</dbReference>
<evidence type="ECO:0000256" key="9">
    <source>
        <dbReference type="SAM" id="Phobius"/>
    </source>
</evidence>
<evidence type="ECO:0000313" key="12">
    <source>
        <dbReference type="EMBL" id="QHD64732.1"/>
    </source>
</evidence>
<dbReference type="InterPro" id="IPR007094">
    <property type="entry name" value="RNA-dir_pol_PSvirus"/>
</dbReference>
<dbReference type="GeneID" id="80538847"/>
<sequence>MFKYVFKTILMISFALTVPVLLLTGTLVLGQCLVAFPSLWILGVWTPSSLLALLWAPFLGLWMMLMLRNFLIKEIKLIDEVGADKALWHLAKGRSWLLRKPYTGAIVEGWDTSGPVLLAASEALGLPDAWRALAEEGIMSSGSRLWSASILSFRWYTTLSVAGYFSLWLTYVAWLAWRFGARLLRVGFVCYVAVLLVLVNTPASTIWDVTLLVLQFASALQSRDIDGNWRLGTWALLRFKVAVSDLVIYTHALNTEVKRHYSTKLSGERHSAAVHFRRFTIRSVNFIDSMRLPEFARRRFTWKNTVDELQSSKDLMADLGWPVNVSITEPNLDSESSRTFKEWLICGSDFQTGIHTLQTHLDKNLDHLRSIAIVYKRTESYQSVDAETESTARYFKKTAPVGLPSVEDDVWHLIGTIFRNSQLTPYNYIIGKWVKKYALGFWMKTPGRNSKYNRAAFISTIGYARFKKLWAHTFYHASRILPVAHVSVKGEALPPKKWMAGKVRSIIGSPITQYIMSTVFNYGPNHNFDWESTPIKVGMPLNGYWISDLFSKHGRFNIHVEGDFTAFDSTIDGPVIDMIKAIRKRGFDYHKDRARIMDLVDISYDQVLGQALGQTSTGNVWRKGTGETTGHSATSMDNSMATVILYMAAWKELTGKSAREFSFFNELSCYGDDHLLSISEARPRAWTPRNIRKTMARWGVVNNLEVKSLKDCEFLSKRCMRANNTMARELRSTGVSWRPYVVWHDKAKLSGKLVAPVKNLNPTYQAKRLLSYLTLTAHHRDIYDGIVKIFESRAMQQALRESKQKIPSYESVMRAWYSPSEQPFIPDPDPELLLKNDGRLIQYGAPTLGDYMLGALSQLPDLLNPVVFNMGFSKAFQGQLAPLLVWIVDFIASTNGSPTPGLLRWAMRGTNYSWLDTDICVPGTSRSNFSSMLVRHWLFSLYCAKGPKYRGFALTDFVVRKVANLQFLLNGYVQRDFPRLDPSFDKVIVAALLGAFVHIPDWLSPLSGLHLPEPAVLLDYTWNWFLSTVWTNVPSNYAELNAFFSKGFGKHSPLLITAPTGTGKSTGLINHLATVAAVKFRKVIVVEPRALLAVGLRDYMKATFGLDCTAGTMGEEFKPEARVWYITPESLLAHFHLVDKTMLFVLDEAHIDENSYKLVKQLLSLLPVGMVWVTATPDESLTQQAKTVVDLPVASIWNVVERKVRLNTPEPVKGWLSRAVSIASNVGPTDRVAILVDTPEDAEYVAAQCNRYCQVLSSKSTRTVDVEAQVYVCTSVIDVGITLPDLHQIHFPYWEYSGKGERFDLSPLTYKQRRGRVGRTCNGDAYAYLPTHPFPVKVRTKGLDRAAWAGLVKSGVPASLVNHFDPEALASILGFDPDTVRHPEWKSIVRASTVFLNNMRPVFMANTLADRLAGPLGRPVALHATGAGNISSSWPQDNEKLFATTVRSTAAVIKQSLGMQTTEEEKTSLESLYSVAGPVLKIQNLAASLINDLWEGGTDMLNPKNREPSGSAAEVLEIPKILKLLKDVSQLADEVGD</sequence>
<evidence type="ECO:0000256" key="4">
    <source>
        <dbReference type="ARBA" id="ARBA00022679"/>
    </source>
</evidence>
<feature type="transmembrane region" description="Helical" evidence="9">
    <location>
        <begin position="153"/>
        <end position="174"/>
    </location>
</feature>
<dbReference type="PROSITE" id="PS50507">
    <property type="entry name" value="RDRP_SSRNA_POS"/>
    <property type="match status" value="1"/>
</dbReference>
<feature type="transmembrane region" description="Helical" evidence="9">
    <location>
        <begin position="186"/>
        <end position="214"/>
    </location>
</feature>
<name>A0AAE6S642_9VIRU</name>
<dbReference type="GO" id="GO:0039694">
    <property type="term" value="P:viral RNA genome replication"/>
    <property type="evidence" value="ECO:0007669"/>
    <property type="project" value="InterPro"/>
</dbReference>
<protein>
    <submittedName>
        <fullName evidence="12">RdRp</fullName>
    </submittedName>
</protein>
<dbReference type="Gene3D" id="3.30.70.270">
    <property type="match status" value="1"/>
</dbReference>
<dbReference type="RefSeq" id="YP_010800287.1">
    <property type="nucleotide sequence ID" value="NC_076821.1"/>
</dbReference>
<organism evidence="12 13">
    <name type="scientific">Plasmopara viticola lesion associated fusarivirus 2</name>
    <dbReference type="NCBI Taxonomy" id="2692088"/>
    <lineage>
        <taxon>Viruses</taxon>
        <taxon>Riboviria</taxon>
        <taxon>Orthornavirae</taxon>
        <taxon>Pisuviricota</taxon>
        <taxon>Duplopiviricetes</taxon>
        <taxon>Durnavirales</taxon>
        <taxon>Fusariviridae</taxon>
        <taxon>Alphafusarivirus</taxon>
        <taxon>Alphafusarivirus italiae</taxon>
    </lineage>
</organism>
<keyword evidence="4" id="KW-0808">Transferase</keyword>
<feature type="domain" description="Helicase ATP-binding" evidence="11">
    <location>
        <begin position="1045"/>
        <end position="1195"/>
    </location>
</feature>
<keyword evidence="7" id="KW-0946">Virion</keyword>
<dbReference type="SUPFAM" id="SSF52540">
    <property type="entry name" value="P-loop containing nucleoside triphosphate hydrolases"/>
    <property type="match status" value="1"/>
</dbReference>
<feature type="transmembrane region" description="Helical" evidence="9">
    <location>
        <begin position="40"/>
        <end position="67"/>
    </location>
</feature>
<dbReference type="KEGG" id="vg:80538847"/>
<evidence type="ECO:0000256" key="1">
    <source>
        <dbReference type="ARBA" id="ARBA00004328"/>
    </source>
</evidence>
<proteinExistence type="predicted"/>
<dbReference type="InterPro" id="IPR043502">
    <property type="entry name" value="DNA/RNA_pol_sf"/>
</dbReference>
<keyword evidence="8" id="KW-0693">Viral RNA replication</keyword>
<evidence type="ECO:0000256" key="6">
    <source>
        <dbReference type="ARBA" id="ARBA00022741"/>
    </source>
</evidence>
<dbReference type="GO" id="GO:0043657">
    <property type="term" value="C:host cell"/>
    <property type="evidence" value="ECO:0007669"/>
    <property type="project" value="UniProtKB-SubCell"/>
</dbReference>
<dbReference type="InterPro" id="IPR014001">
    <property type="entry name" value="Helicase_ATP-bd"/>
</dbReference>
<evidence type="ECO:0000256" key="8">
    <source>
        <dbReference type="ARBA" id="ARBA00022953"/>
    </source>
</evidence>
<feature type="domain" description="RdRp catalytic" evidence="10">
    <location>
        <begin position="557"/>
        <end position="686"/>
    </location>
</feature>
<keyword evidence="6" id="KW-0547">Nucleotide-binding</keyword>
<dbReference type="InterPro" id="IPR043128">
    <property type="entry name" value="Rev_trsase/Diguanyl_cyclase"/>
</dbReference>
<dbReference type="Pfam" id="PF00270">
    <property type="entry name" value="DEAD"/>
    <property type="match status" value="1"/>
</dbReference>
<keyword evidence="9" id="KW-1133">Transmembrane helix</keyword>
<dbReference type="SMART" id="SM00487">
    <property type="entry name" value="DEXDc"/>
    <property type="match status" value="1"/>
</dbReference>
<dbReference type="Pfam" id="PF00680">
    <property type="entry name" value="RdRP_1"/>
    <property type="match status" value="1"/>
</dbReference>
<dbReference type="GO" id="GO:0003723">
    <property type="term" value="F:RNA binding"/>
    <property type="evidence" value="ECO:0007669"/>
    <property type="project" value="InterPro"/>
</dbReference>
<comment type="subcellular location">
    <subcellularLocation>
        <location evidence="2">Host cell</location>
    </subcellularLocation>
    <subcellularLocation>
        <location evidence="1">Virion</location>
    </subcellularLocation>
</comment>
<evidence type="ECO:0000313" key="13">
    <source>
        <dbReference type="Proteomes" id="UP000830843"/>
    </source>
</evidence>
<evidence type="ECO:0000259" key="11">
    <source>
        <dbReference type="PROSITE" id="PS51192"/>
    </source>
</evidence>
<evidence type="ECO:0000256" key="5">
    <source>
        <dbReference type="ARBA" id="ARBA00022695"/>
    </source>
</evidence>
<keyword evidence="13" id="KW-1185">Reference proteome</keyword>
<reference evidence="12" key="1">
    <citation type="journal article" date="2020" name="Virus Evol.">
        <title>Analysis of the virome associated to grapevine downy mildew lesions reveals new mycovirus lineages.</title>
        <authorList>
            <person name="Chiapello M."/>
            <person name="Rodriguez-Romero J."/>
            <person name="Ayllon M.A."/>
            <person name="Turina M."/>
        </authorList>
    </citation>
    <scope>NUCLEOTIDE SEQUENCE</scope>
    <source>
        <strain evidence="12">DMG-A-DN22538</strain>
    </source>
</reference>
<keyword evidence="5" id="KW-0548">Nucleotidyltransferase</keyword>
<dbReference type="GO" id="GO:0006351">
    <property type="term" value="P:DNA-templated transcription"/>
    <property type="evidence" value="ECO:0007669"/>
    <property type="project" value="InterPro"/>
</dbReference>
<dbReference type="GO" id="GO:0005524">
    <property type="term" value="F:ATP binding"/>
    <property type="evidence" value="ECO:0007669"/>
    <property type="project" value="InterPro"/>
</dbReference>
<accession>A0AAE6S642</accession>
<dbReference type="SUPFAM" id="SSF56672">
    <property type="entry name" value="DNA/RNA polymerases"/>
    <property type="match status" value="1"/>
</dbReference>
<dbReference type="InterPro" id="IPR001205">
    <property type="entry name" value="RNA-dir_pol_C"/>
</dbReference>
<keyword evidence="3" id="KW-0696">RNA-directed RNA polymerase</keyword>
<evidence type="ECO:0000256" key="2">
    <source>
        <dbReference type="ARBA" id="ARBA00004340"/>
    </source>
</evidence>
<keyword evidence="9" id="KW-0812">Transmembrane</keyword>
<dbReference type="EMBL" id="MN551105">
    <property type="protein sequence ID" value="QHD64732.1"/>
    <property type="molecule type" value="Genomic_RNA"/>
</dbReference>
<dbReference type="PROSITE" id="PS51192">
    <property type="entry name" value="HELICASE_ATP_BIND_1"/>
    <property type="match status" value="1"/>
</dbReference>
<dbReference type="GO" id="GO:0044423">
    <property type="term" value="C:virion component"/>
    <property type="evidence" value="ECO:0007669"/>
    <property type="project" value="UniProtKB-KW"/>
</dbReference>
<dbReference type="InterPro" id="IPR027417">
    <property type="entry name" value="P-loop_NTPase"/>
</dbReference>
<keyword evidence="9" id="KW-0472">Membrane</keyword>
<evidence type="ECO:0000259" key="10">
    <source>
        <dbReference type="PROSITE" id="PS50507"/>
    </source>
</evidence>
<dbReference type="Proteomes" id="UP000830843">
    <property type="component" value="Segment"/>
</dbReference>
<evidence type="ECO:0000256" key="3">
    <source>
        <dbReference type="ARBA" id="ARBA00022484"/>
    </source>
</evidence>